<dbReference type="InterPro" id="IPR019186">
    <property type="entry name" value="Nucleolar_protein_12"/>
</dbReference>
<keyword evidence="7" id="KW-1185">Reference proteome</keyword>
<comment type="subcellular location">
    <subcellularLocation>
        <location evidence="1">Nucleus</location>
        <location evidence="1">Nucleolus</location>
    </subcellularLocation>
</comment>
<feature type="compositionally biased region" description="Basic residues" evidence="5">
    <location>
        <begin position="255"/>
        <end position="267"/>
    </location>
</feature>
<feature type="compositionally biased region" description="Basic and acidic residues" evidence="5">
    <location>
        <begin position="245"/>
        <end position="254"/>
    </location>
</feature>
<organism evidence="6 7">
    <name type="scientific">Australozyma saopauloensis</name>
    <dbReference type="NCBI Taxonomy" id="291208"/>
    <lineage>
        <taxon>Eukaryota</taxon>
        <taxon>Fungi</taxon>
        <taxon>Dikarya</taxon>
        <taxon>Ascomycota</taxon>
        <taxon>Saccharomycotina</taxon>
        <taxon>Pichiomycetes</taxon>
        <taxon>Metschnikowiaceae</taxon>
        <taxon>Australozyma</taxon>
    </lineage>
</organism>
<comment type="similarity">
    <text evidence="2">Belongs to the RRP17 family.</text>
</comment>
<evidence type="ECO:0000256" key="5">
    <source>
        <dbReference type="SAM" id="MobiDB-lite"/>
    </source>
</evidence>
<dbReference type="GO" id="GO:0005730">
    <property type="term" value="C:nucleolus"/>
    <property type="evidence" value="ECO:0007669"/>
    <property type="project" value="UniProtKB-SubCell"/>
</dbReference>
<dbReference type="GeneID" id="88173221"/>
<reference evidence="6 7" key="1">
    <citation type="submission" date="2023-10" db="EMBL/GenBank/DDBJ databases">
        <title>Draft Genome Sequence of Candida saopaulonensis from a very Premature Infant with Sepsis.</title>
        <authorList>
            <person name="Ning Y."/>
            <person name="Dai R."/>
            <person name="Xiao M."/>
            <person name="Xu Y."/>
            <person name="Yan Q."/>
            <person name="Zhang L."/>
        </authorList>
    </citation>
    <scope>NUCLEOTIDE SEQUENCE [LARGE SCALE GENOMIC DNA]</scope>
    <source>
        <strain evidence="6 7">19XY460</strain>
    </source>
</reference>
<evidence type="ECO:0000256" key="1">
    <source>
        <dbReference type="ARBA" id="ARBA00004604"/>
    </source>
</evidence>
<keyword evidence="4" id="KW-0539">Nucleus</keyword>
<evidence type="ECO:0000256" key="3">
    <source>
        <dbReference type="ARBA" id="ARBA00023054"/>
    </source>
</evidence>
<feature type="compositionally biased region" description="Basic and acidic residues" evidence="5">
    <location>
        <begin position="91"/>
        <end position="117"/>
    </location>
</feature>
<evidence type="ECO:0000256" key="4">
    <source>
        <dbReference type="ARBA" id="ARBA00023242"/>
    </source>
</evidence>
<feature type="region of interest" description="Disordered" evidence="5">
    <location>
        <begin position="232"/>
        <end position="267"/>
    </location>
</feature>
<dbReference type="PANTHER" id="PTHR14577">
    <property type="entry name" value="NUCLEOLAR PROTEIN 12"/>
    <property type="match status" value="1"/>
</dbReference>
<protein>
    <recommendedName>
        <fullName evidence="8">Ribosomal RNA-processing protein 17</fullName>
    </recommendedName>
</protein>
<dbReference type="AlphaFoldDB" id="A0AAX4H9C6"/>
<feature type="region of interest" description="Disordered" evidence="5">
    <location>
        <begin position="91"/>
        <end position="155"/>
    </location>
</feature>
<dbReference type="Proteomes" id="UP001338582">
    <property type="component" value="Chromosome 2"/>
</dbReference>
<dbReference type="RefSeq" id="XP_062877244.1">
    <property type="nucleotide sequence ID" value="XM_063021174.1"/>
</dbReference>
<accession>A0AAX4H9C6</accession>
<feature type="compositionally biased region" description="Basic residues" evidence="5">
    <location>
        <begin position="234"/>
        <end position="243"/>
    </location>
</feature>
<dbReference type="KEGG" id="asau:88173221"/>
<evidence type="ECO:0000313" key="6">
    <source>
        <dbReference type="EMBL" id="WPK24861.1"/>
    </source>
</evidence>
<name>A0AAX4H9C6_9ASCO</name>
<dbReference type="EMBL" id="CP138895">
    <property type="protein sequence ID" value="WPK24861.1"/>
    <property type="molecule type" value="Genomic_DNA"/>
</dbReference>
<proteinExistence type="inferred from homology"/>
<evidence type="ECO:0008006" key="8">
    <source>
        <dbReference type="Google" id="ProtNLM"/>
    </source>
</evidence>
<dbReference type="Pfam" id="PF09805">
    <property type="entry name" value="Nop25"/>
    <property type="match status" value="1"/>
</dbReference>
<dbReference type="GO" id="GO:0019843">
    <property type="term" value="F:rRNA binding"/>
    <property type="evidence" value="ECO:0007669"/>
    <property type="project" value="TreeGrafter"/>
</dbReference>
<evidence type="ECO:0000256" key="2">
    <source>
        <dbReference type="ARBA" id="ARBA00007175"/>
    </source>
</evidence>
<gene>
    <name evidence="6" type="ORF">PUMCH_002156</name>
</gene>
<dbReference type="PANTHER" id="PTHR14577:SF0">
    <property type="entry name" value="NUCLEOLAR PROTEIN 12"/>
    <property type="match status" value="1"/>
</dbReference>
<evidence type="ECO:0000313" key="7">
    <source>
        <dbReference type="Proteomes" id="UP001338582"/>
    </source>
</evidence>
<sequence length="267" mass="31222">MARTNREILTGGSKYRQKQAKKYGVEEVVFNKDERQEYLTGFHKRKVERQKKAKSFYEEQERLAKIEERKKAREERQKEFEDKIKELDTVKELRLGKSHLDGDNEEDQHSDANEEKTSWNGFDSASEDGEDNKREGKEEEEEEETEEPLKGILHTKHVYKIDDPRVLGDAVVDEETTVSVDSVENPYMVKAGVSLVEIAKANHVNLQKSEEVLEKSIDRAKKYAVICGVDKSKPKQKKKKFRYLTKGERRENNRKAKLSKMKSRNRD</sequence>
<keyword evidence="3" id="KW-0175">Coiled coil</keyword>